<gene>
    <name evidence="1" type="ORF">LSG31_18205</name>
</gene>
<dbReference type="Proteomes" id="UP000830167">
    <property type="component" value="Chromosome"/>
</dbReference>
<protein>
    <submittedName>
        <fullName evidence="1">Uncharacterized protein</fullName>
    </submittedName>
</protein>
<evidence type="ECO:0000313" key="1">
    <source>
        <dbReference type="EMBL" id="UOF89786.1"/>
    </source>
</evidence>
<reference evidence="1" key="1">
    <citation type="submission" date="2021-12" db="EMBL/GenBank/DDBJ databases">
        <title>Alicyclobacillaceae gen. nov., sp. nov., isolated from chalcocite enrichment system.</title>
        <authorList>
            <person name="Jiang Z."/>
        </authorList>
    </citation>
    <scope>NUCLEOTIDE SEQUENCE</scope>
    <source>
        <strain evidence="1">MYW30-H2</strain>
    </source>
</reference>
<keyword evidence="2" id="KW-1185">Reference proteome</keyword>
<sequence>MIMYAVVFLDDQLEGTVIWNEYIGTDYEVVKVYLNEEKFYKVEMWRDGQLLQEFYREHH</sequence>
<dbReference type="RefSeq" id="WP_347436477.1">
    <property type="nucleotide sequence ID" value="NZ_CP089291.1"/>
</dbReference>
<proteinExistence type="predicted"/>
<dbReference type="EMBL" id="CP089291">
    <property type="protein sequence ID" value="UOF89786.1"/>
    <property type="molecule type" value="Genomic_DNA"/>
</dbReference>
<accession>A0ABY4CGZ6</accession>
<evidence type="ECO:0000313" key="2">
    <source>
        <dbReference type="Proteomes" id="UP000830167"/>
    </source>
</evidence>
<name>A0ABY4CGZ6_9BACL</name>
<organism evidence="1 2">
    <name type="scientific">Fodinisporobacter ferrooxydans</name>
    <dbReference type="NCBI Taxonomy" id="2901836"/>
    <lineage>
        <taxon>Bacteria</taxon>
        <taxon>Bacillati</taxon>
        <taxon>Bacillota</taxon>
        <taxon>Bacilli</taxon>
        <taxon>Bacillales</taxon>
        <taxon>Alicyclobacillaceae</taxon>
        <taxon>Fodinisporobacter</taxon>
    </lineage>
</organism>